<comment type="caution">
    <text evidence="2">The sequence shown here is derived from an EMBL/GenBank/DDBJ whole genome shotgun (WGS) entry which is preliminary data.</text>
</comment>
<dbReference type="EMBL" id="AVOT02018085">
    <property type="protein sequence ID" value="MBW0504713.1"/>
    <property type="molecule type" value="Genomic_DNA"/>
</dbReference>
<evidence type="ECO:0000256" key="1">
    <source>
        <dbReference type="SAM" id="MobiDB-lite"/>
    </source>
</evidence>
<evidence type="ECO:0000313" key="2">
    <source>
        <dbReference type="EMBL" id="MBW0504713.1"/>
    </source>
</evidence>
<evidence type="ECO:0000313" key="3">
    <source>
        <dbReference type="Proteomes" id="UP000765509"/>
    </source>
</evidence>
<feature type="compositionally biased region" description="Basic and acidic residues" evidence="1">
    <location>
        <begin position="51"/>
        <end position="60"/>
    </location>
</feature>
<name>A0A9Q3HGM0_9BASI</name>
<dbReference type="Proteomes" id="UP000765509">
    <property type="component" value="Unassembled WGS sequence"/>
</dbReference>
<accession>A0A9Q3HGM0</accession>
<reference evidence="2" key="1">
    <citation type="submission" date="2021-03" db="EMBL/GenBank/DDBJ databases">
        <title>Draft genome sequence of rust myrtle Austropuccinia psidii MF-1, a brazilian biotype.</title>
        <authorList>
            <person name="Quecine M.C."/>
            <person name="Pachon D.M.R."/>
            <person name="Bonatelli M.L."/>
            <person name="Correr F.H."/>
            <person name="Franceschini L.M."/>
            <person name="Leite T.F."/>
            <person name="Margarido G.R.A."/>
            <person name="Almeida C.A."/>
            <person name="Ferrarezi J.A."/>
            <person name="Labate C.A."/>
        </authorList>
    </citation>
    <scope>NUCLEOTIDE SEQUENCE</scope>
    <source>
        <strain evidence="2">MF-1</strain>
    </source>
</reference>
<dbReference type="AlphaFoldDB" id="A0A9Q3HGM0"/>
<keyword evidence="3" id="KW-1185">Reference proteome</keyword>
<dbReference type="OrthoDB" id="2157866at2759"/>
<sequence length="144" mass="16358">MRSRSNQLSSGFVPVRNQQISGQDSQFFTIPGGFQDKTRIEGQKQDIVQPKTERVRKNDPEDVGLSERSTQEPEIFLNTSRISSPNNRNITPTKNEHSVVTTQSNLNSDATRLKMSQFAEKIQNGFERMKTLTATMEKIVKTLQ</sequence>
<protein>
    <submittedName>
        <fullName evidence="2">Uncharacterized protein</fullName>
    </submittedName>
</protein>
<gene>
    <name evidence="2" type="ORF">O181_044428</name>
</gene>
<proteinExistence type="predicted"/>
<feature type="region of interest" description="Disordered" evidence="1">
    <location>
        <begin position="39"/>
        <end position="72"/>
    </location>
</feature>
<organism evidence="2 3">
    <name type="scientific">Austropuccinia psidii MF-1</name>
    <dbReference type="NCBI Taxonomy" id="1389203"/>
    <lineage>
        <taxon>Eukaryota</taxon>
        <taxon>Fungi</taxon>
        <taxon>Dikarya</taxon>
        <taxon>Basidiomycota</taxon>
        <taxon>Pucciniomycotina</taxon>
        <taxon>Pucciniomycetes</taxon>
        <taxon>Pucciniales</taxon>
        <taxon>Sphaerophragmiaceae</taxon>
        <taxon>Austropuccinia</taxon>
    </lineage>
</organism>